<evidence type="ECO:0000313" key="4">
    <source>
        <dbReference type="Proteomes" id="UP000190229"/>
    </source>
</evidence>
<organism evidence="2 4">
    <name type="scientific">Ferroacidibacillus organovorans</name>
    <dbReference type="NCBI Taxonomy" id="1765683"/>
    <lineage>
        <taxon>Bacteria</taxon>
        <taxon>Bacillati</taxon>
        <taxon>Bacillota</taxon>
        <taxon>Bacilli</taxon>
        <taxon>Bacillales</taxon>
        <taxon>Alicyclobacillaceae</taxon>
        <taxon>Ferroacidibacillus</taxon>
    </lineage>
</organism>
<sequence>MKQNGRADGVDACDDATYQTFSEVEERFEIVWRQEENPDWQALALQCASLVLVALRTPQKEET</sequence>
<proteinExistence type="predicted"/>
<evidence type="ECO:0000313" key="2">
    <source>
        <dbReference type="EMBL" id="OPG15274.1"/>
    </source>
</evidence>
<dbReference type="OrthoDB" id="9976397at2"/>
<accession>A0A162T0D2</accession>
<gene>
    <name evidence="1" type="ORF">AYW79_11560</name>
    <name evidence="2" type="ORF">B2M26_12465</name>
</gene>
<keyword evidence="4" id="KW-1185">Reference proteome</keyword>
<dbReference type="STRING" id="1765683.B2M26_12465"/>
<comment type="caution">
    <text evidence="2">The sequence shown here is derived from an EMBL/GenBank/DDBJ whole genome shotgun (WGS) entry which is preliminary data.</text>
</comment>
<reference evidence="1 3" key="1">
    <citation type="submission" date="2016-02" db="EMBL/GenBank/DDBJ databases">
        <title>Draft genome sequence of Acidibacillus ferrooxidans SLC66.</title>
        <authorList>
            <person name="Oliveira G."/>
            <person name="Nancucheo I."/>
            <person name="Dall'Agnol H."/>
            <person name="Johnson B."/>
            <person name="Oliveira R."/>
            <person name="Nunes G.L."/>
            <person name="Tzotzos G."/>
            <person name="Orellana S.C."/>
            <person name="Salim A.C."/>
            <person name="Araujo F.M."/>
        </authorList>
    </citation>
    <scope>NUCLEOTIDE SEQUENCE [LARGE SCALE GENOMIC DNA]</scope>
    <source>
        <strain evidence="1 3">SLC66</strain>
    </source>
</reference>
<dbReference type="Proteomes" id="UP000077421">
    <property type="component" value="Unassembled WGS sequence"/>
</dbReference>
<dbReference type="EMBL" id="LSUQ01000043">
    <property type="protein sequence ID" value="OAG93259.1"/>
    <property type="molecule type" value="Genomic_DNA"/>
</dbReference>
<evidence type="ECO:0000313" key="3">
    <source>
        <dbReference type="Proteomes" id="UP000077421"/>
    </source>
</evidence>
<reference evidence="2 4" key="2">
    <citation type="submission" date="2017-02" db="EMBL/GenBank/DDBJ databases">
        <title>Draft genome of Acidibacillus ferrooxidans Huett2.</title>
        <authorList>
            <person name="Schopf S."/>
        </authorList>
    </citation>
    <scope>NUCLEOTIDE SEQUENCE [LARGE SCALE GENOMIC DNA]</scope>
    <source>
        <strain evidence="2 4">Huett2</strain>
    </source>
</reference>
<name>A0A162T0D2_9BACL</name>
<evidence type="ECO:0000313" key="1">
    <source>
        <dbReference type="EMBL" id="OAG93259.1"/>
    </source>
</evidence>
<dbReference type="AlphaFoldDB" id="A0A162T0D2"/>
<dbReference type="RefSeq" id="WP_067565993.1">
    <property type="nucleotide sequence ID" value="NZ_LSUQ01000043.1"/>
</dbReference>
<protein>
    <submittedName>
        <fullName evidence="2">Uncharacterized protein</fullName>
    </submittedName>
</protein>
<dbReference type="EMBL" id="MWPS01000038">
    <property type="protein sequence ID" value="OPG15274.1"/>
    <property type="molecule type" value="Genomic_DNA"/>
</dbReference>
<dbReference type="Proteomes" id="UP000190229">
    <property type="component" value="Unassembled WGS sequence"/>
</dbReference>